<evidence type="ECO:0000256" key="9">
    <source>
        <dbReference type="ARBA" id="ARBA00023065"/>
    </source>
</evidence>
<keyword evidence="3" id="KW-0472">Membrane</keyword>
<dbReference type="GO" id="GO:0007015">
    <property type="term" value="P:actin filament organization"/>
    <property type="evidence" value="ECO:0007669"/>
    <property type="project" value="TreeGrafter"/>
</dbReference>
<dbReference type="Gene3D" id="1.25.40.20">
    <property type="entry name" value="Ankyrin repeat-containing domain"/>
    <property type="match status" value="1"/>
</dbReference>
<keyword evidence="2" id="KW-0813">Transport</keyword>
<evidence type="ECO:0000256" key="1">
    <source>
        <dbReference type="ARBA" id="ARBA00004651"/>
    </source>
</evidence>
<dbReference type="InterPro" id="IPR036770">
    <property type="entry name" value="Ankyrin_rpt-contain_sf"/>
</dbReference>
<dbReference type="InterPro" id="IPR008347">
    <property type="entry name" value="TrpV1-4"/>
</dbReference>
<keyword evidence="9" id="KW-0406">Ion transport</keyword>
<evidence type="ECO:0000256" key="5">
    <source>
        <dbReference type="ARBA" id="ARBA00022673"/>
    </source>
</evidence>
<dbReference type="GO" id="GO:0098703">
    <property type="term" value="P:calcium ion import across plasma membrane"/>
    <property type="evidence" value="ECO:0007669"/>
    <property type="project" value="TreeGrafter"/>
</dbReference>
<name>A0A8D0GR37_SPHPU</name>
<evidence type="ECO:0000256" key="3">
    <source>
        <dbReference type="ARBA" id="ARBA00022475"/>
    </source>
</evidence>
<accession>A0A8D0GR37</accession>
<sequence length="106" mass="11783">MKALLNPNNNSHDITLETVKLLITEAEISGCLEELLNAAYTAKEYEGQTALHIAIEKQMEQVASFLVDKGADVHSRARGLFFQLCEHRNDCFYFGESSQGSVSFGQ</sequence>
<evidence type="ECO:0000256" key="4">
    <source>
        <dbReference type="ARBA" id="ARBA00022568"/>
    </source>
</evidence>
<feature type="repeat" description="ANK" evidence="11">
    <location>
        <begin position="46"/>
        <end position="78"/>
    </location>
</feature>
<evidence type="ECO:0000256" key="7">
    <source>
        <dbReference type="ARBA" id="ARBA00022837"/>
    </source>
</evidence>
<dbReference type="PRINTS" id="PR01768">
    <property type="entry name" value="TRPVRECEPTOR"/>
</dbReference>
<keyword evidence="4" id="KW-0109">Calcium transport</keyword>
<comment type="subcellular location">
    <subcellularLocation>
        <location evidence="1">Cell membrane</location>
        <topology evidence="1">Multi-pass membrane protein</topology>
    </subcellularLocation>
</comment>
<keyword evidence="8 11" id="KW-0040">ANK repeat</keyword>
<keyword evidence="10" id="KW-0407">Ion channel</keyword>
<dbReference type="GO" id="GO:0005262">
    <property type="term" value="F:calcium channel activity"/>
    <property type="evidence" value="ECO:0007669"/>
    <property type="project" value="UniProtKB-KW"/>
</dbReference>
<keyword evidence="13" id="KW-1185">Reference proteome</keyword>
<organism evidence="12 13">
    <name type="scientific">Sphenodon punctatus</name>
    <name type="common">Tuatara</name>
    <name type="synonym">Hatteria punctata</name>
    <dbReference type="NCBI Taxonomy" id="8508"/>
    <lineage>
        <taxon>Eukaryota</taxon>
        <taxon>Metazoa</taxon>
        <taxon>Chordata</taxon>
        <taxon>Craniata</taxon>
        <taxon>Vertebrata</taxon>
        <taxon>Euteleostomi</taxon>
        <taxon>Lepidosauria</taxon>
        <taxon>Sphenodontia</taxon>
        <taxon>Sphenodontidae</taxon>
        <taxon>Sphenodon</taxon>
    </lineage>
</organism>
<dbReference type="SMART" id="SM00248">
    <property type="entry name" value="ANK"/>
    <property type="match status" value="1"/>
</dbReference>
<reference evidence="12" key="2">
    <citation type="submission" date="2025-09" db="UniProtKB">
        <authorList>
            <consortium name="Ensembl"/>
        </authorList>
    </citation>
    <scope>IDENTIFICATION</scope>
</reference>
<evidence type="ECO:0000256" key="10">
    <source>
        <dbReference type="ARBA" id="ARBA00023303"/>
    </source>
</evidence>
<keyword evidence="6" id="KW-0677">Repeat</keyword>
<keyword evidence="7" id="KW-0106">Calcium</keyword>
<proteinExistence type="predicted"/>
<protein>
    <submittedName>
        <fullName evidence="12">Uncharacterized protein</fullName>
    </submittedName>
</protein>
<keyword evidence="5" id="KW-0107">Calcium channel</keyword>
<evidence type="ECO:0000256" key="8">
    <source>
        <dbReference type="ARBA" id="ARBA00023043"/>
    </source>
</evidence>
<evidence type="ECO:0000256" key="6">
    <source>
        <dbReference type="ARBA" id="ARBA00022737"/>
    </source>
</evidence>
<dbReference type="GO" id="GO:0005886">
    <property type="term" value="C:plasma membrane"/>
    <property type="evidence" value="ECO:0007669"/>
    <property type="project" value="UniProtKB-SubCell"/>
</dbReference>
<dbReference type="InterPro" id="IPR002110">
    <property type="entry name" value="Ankyrin_rpt"/>
</dbReference>
<dbReference type="GeneTree" id="ENSGT00940000158281"/>
<dbReference type="PANTHER" id="PTHR10582">
    <property type="entry name" value="TRANSIENT RECEPTOR POTENTIAL ION CHANNEL PROTEIN"/>
    <property type="match status" value="1"/>
</dbReference>
<dbReference type="Ensembl" id="ENSSPUT00000010662.1">
    <property type="protein sequence ID" value="ENSSPUP00000010007.1"/>
    <property type="gene ID" value="ENSSPUG00000007746.1"/>
</dbReference>
<keyword evidence="3" id="KW-1003">Cell membrane</keyword>
<evidence type="ECO:0000313" key="12">
    <source>
        <dbReference type="Ensembl" id="ENSSPUP00000010007.1"/>
    </source>
</evidence>
<evidence type="ECO:0000256" key="11">
    <source>
        <dbReference type="PROSITE-ProRule" id="PRU00023"/>
    </source>
</evidence>
<reference evidence="12" key="1">
    <citation type="submission" date="2025-08" db="UniProtKB">
        <authorList>
            <consortium name="Ensembl"/>
        </authorList>
    </citation>
    <scope>IDENTIFICATION</scope>
</reference>
<dbReference type="Proteomes" id="UP000694392">
    <property type="component" value="Unplaced"/>
</dbReference>
<evidence type="ECO:0000313" key="13">
    <source>
        <dbReference type="Proteomes" id="UP000694392"/>
    </source>
</evidence>
<evidence type="ECO:0000256" key="2">
    <source>
        <dbReference type="ARBA" id="ARBA00022448"/>
    </source>
</evidence>
<dbReference type="PANTHER" id="PTHR10582:SF6">
    <property type="entry name" value="TRANSIENT RECEPTOR POTENTIAL CATION CHANNEL SUBFAMILY V MEMBER 3"/>
    <property type="match status" value="1"/>
</dbReference>
<dbReference type="SUPFAM" id="SSF48403">
    <property type="entry name" value="Ankyrin repeat"/>
    <property type="match status" value="1"/>
</dbReference>
<dbReference type="PROSITE" id="PS50088">
    <property type="entry name" value="ANK_REPEAT"/>
    <property type="match status" value="1"/>
</dbReference>
<dbReference type="AlphaFoldDB" id="A0A8D0GR37"/>
<dbReference type="InterPro" id="IPR024862">
    <property type="entry name" value="TRPV"/>
</dbReference>
<dbReference type="GO" id="GO:0007231">
    <property type="term" value="P:osmosensory signaling pathway"/>
    <property type="evidence" value="ECO:0007669"/>
    <property type="project" value="TreeGrafter"/>
</dbReference>
<dbReference type="GO" id="GO:0005929">
    <property type="term" value="C:cilium"/>
    <property type="evidence" value="ECO:0007669"/>
    <property type="project" value="TreeGrafter"/>
</dbReference>
<dbReference type="Pfam" id="PF12796">
    <property type="entry name" value="Ank_2"/>
    <property type="match status" value="1"/>
</dbReference>
<dbReference type="PROSITE" id="PS50297">
    <property type="entry name" value="ANK_REP_REGION"/>
    <property type="match status" value="1"/>
</dbReference>